<evidence type="ECO:0000256" key="5">
    <source>
        <dbReference type="ARBA" id="ARBA00022801"/>
    </source>
</evidence>
<evidence type="ECO:0000256" key="6">
    <source>
        <dbReference type="ARBA" id="ARBA00023180"/>
    </source>
</evidence>
<name>A0A1B2DHG2_9BACL</name>
<proteinExistence type="inferred from homology"/>
<dbReference type="Gene3D" id="3.20.20.80">
    <property type="entry name" value="Glycosidases"/>
    <property type="match status" value="1"/>
</dbReference>
<dbReference type="InterPro" id="IPR013320">
    <property type="entry name" value="ConA-like_dom_sf"/>
</dbReference>
<keyword evidence="5" id="KW-0378">Hydrolase</keyword>
<dbReference type="InterPro" id="IPR003305">
    <property type="entry name" value="CenC_carb-bd"/>
</dbReference>
<dbReference type="PANTHER" id="PTHR31776">
    <property type="entry name" value="ALPHA-L-ARABINOFURANOSIDASE 1"/>
    <property type="match status" value="1"/>
</dbReference>
<dbReference type="InterPro" id="IPR017853">
    <property type="entry name" value="GH"/>
</dbReference>
<feature type="domain" description="Alpha-L-arabinofuranosidase C-terminal" evidence="7">
    <location>
        <begin position="441"/>
        <end position="786"/>
    </location>
</feature>
<keyword evidence="4" id="KW-0732">Signal</keyword>
<dbReference type="EMBL" id="CP016808">
    <property type="protein sequence ID" value="ANY67115.1"/>
    <property type="molecule type" value="Genomic_DNA"/>
</dbReference>
<keyword evidence="6" id="KW-0325">Glycoprotein</keyword>
<dbReference type="Pfam" id="PF02018">
    <property type="entry name" value="CBM_4_9"/>
    <property type="match status" value="1"/>
</dbReference>
<dbReference type="InterPro" id="IPR010720">
    <property type="entry name" value="Alpha-L-AF_C"/>
</dbReference>
<dbReference type="GO" id="GO:0046373">
    <property type="term" value="P:L-arabinose metabolic process"/>
    <property type="evidence" value="ECO:0007669"/>
    <property type="project" value="InterPro"/>
</dbReference>
<dbReference type="SUPFAM" id="SSF49785">
    <property type="entry name" value="Galactose-binding domain-like"/>
    <property type="match status" value="1"/>
</dbReference>
<evidence type="ECO:0000259" key="7">
    <source>
        <dbReference type="SMART" id="SM00813"/>
    </source>
</evidence>
<comment type="similarity">
    <text evidence="2">Belongs to the glycosyl hydrolase 51 family.</text>
</comment>
<dbReference type="Pfam" id="PF22848">
    <property type="entry name" value="ASD1_dom"/>
    <property type="match status" value="1"/>
</dbReference>
<dbReference type="InterPro" id="IPR055235">
    <property type="entry name" value="ASD1_cat"/>
</dbReference>
<evidence type="ECO:0000256" key="4">
    <source>
        <dbReference type="ARBA" id="ARBA00022729"/>
    </source>
</evidence>
<dbReference type="Gene3D" id="2.60.40.1180">
    <property type="entry name" value="Golgi alpha-mannosidase II"/>
    <property type="match status" value="1"/>
</dbReference>
<dbReference type="GO" id="GO:0046556">
    <property type="term" value="F:alpha-L-arabinofuranosidase activity"/>
    <property type="evidence" value="ECO:0007669"/>
    <property type="project" value="UniProtKB-EC"/>
</dbReference>
<evidence type="ECO:0000256" key="3">
    <source>
        <dbReference type="ARBA" id="ARBA00012670"/>
    </source>
</evidence>
<dbReference type="SUPFAM" id="SSF51445">
    <property type="entry name" value="(Trans)glycosidases"/>
    <property type="match status" value="1"/>
</dbReference>
<organism evidence="8">
    <name type="scientific">Paenibacillus sp. BIHB 4019</name>
    <dbReference type="NCBI Taxonomy" id="1870819"/>
    <lineage>
        <taxon>Bacteria</taxon>
        <taxon>Bacillati</taxon>
        <taxon>Bacillota</taxon>
        <taxon>Bacilli</taxon>
        <taxon>Bacillales</taxon>
        <taxon>Paenibacillaceae</taxon>
        <taxon>Paenibacillus</taxon>
    </lineage>
</organism>
<comment type="catalytic activity">
    <reaction evidence="1">
        <text>Hydrolysis of terminal non-reducing alpha-L-arabinofuranoside residues in alpha-L-arabinosides.</text>
        <dbReference type="EC" id="3.2.1.55"/>
    </reaction>
</comment>
<dbReference type="SMART" id="SM00813">
    <property type="entry name" value="Alpha-L-AF_C"/>
    <property type="match status" value="1"/>
</dbReference>
<dbReference type="InterPro" id="IPR008979">
    <property type="entry name" value="Galactose-bd-like_sf"/>
</dbReference>
<dbReference type="InterPro" id="IPR013780">
    <property type="entry name" value="Glyco_hydro_b"/>
</dbReference>
<sequence length="804" mass="90872">MTVKGTLTIHANERGAAMGDLFGIFFEDLNHAADGGLYAELVRNRSFEFDPIDHPDFHALTAWAKVEHGGGKCEVRVERDIPLNSRNVNYAVIDIEVEGDGVGIQNEGFNSGIPVKSGENYLFSMYARRNSSFDAPVKVELQGLDGSIYAEAFIMVESDKWTKYEARLTSSATDYSGRLVVKTKGTGKLYLDMISLFPALTFHNRTNGMREDIAKMIADLKPKFMRFPGGCLVHDGSLNADDRDSMYRWKNTIGAVEQRPARRSNWRYNQTLGLGYYEYFLFCEDIAAKPIPILPAGYDPHHKRIVPIDELQPWIEDALDLIEFANGDVTSKWGSIRAGLGHPEPFDLEYIGIGNEEVGEPFFERYAYFHRAIKAKYPAIKIINSSGPFSAGSEYERGWRSARENRSDLVDEHYYQSPEWMLTNHRRYDGFKAEDPHVFLGEYASGGSTYYNALAEAAYMTGLERNAHAVDLACYAPMLCNVDYMNWSPNLIWFNNHQVYGSANYYVQKLFMHHQGDYVLPVEAEGFKPLVQLEIRPIEGIIAIGADQGSVEFSRIRLVNHVTGDIQEFSGDRILLSDTQEARVNGTARRMLEIESIASEHYTLSMTARRIEGRKGLFIHFGRSDDRNQILWEIGGWQNQDSMINVFVNGRSSILTQSLFTVETDVDYHLVLEVQGRTIRAFIDGTLVADTEDRLPVIEPLYYSSSIDEVNGDVILKVVNVQNEVAPVRINLEGLDNVSLNIEISELSGYALEDENSFGDPKRIVPSYTVLHSQGNGFDYTFSGQSFTVLRMKKLSNVHIREEK</sequence>
<accession>A0A1B2DHG2</accession>
<dbReference type="RefSeq" id="WP_099518327.1">
    <property type="nucleotide sequence ID" value="NZ_CP016808.1"/>
</dbReference>
<gene>
    <name evidence="8" type="ORF">BBD42_12065</name>
</gene>
<dbReference type="PANTHER" id="PTHR31776:SF0">
    <property type="entry name" value="ALPHA-L-ARABINOFURANOSIDASE 1"/>
    <property type="match status" value="1"/>
</dbReference>
<dbReference type="SUPFAM" id="SSF51011">
    <property type="entry name" value="Glycosyl hydrolase domain"/>
    <property type="match status" value="1"/>
</dbReference>
<reference evidence="8" key="1">
    <citation type="submission" date="2016-08" db="EMBL/GenBank/DDBJ databases">
        <title>Complete Genome Seqeunce of Paenibacillus sp. BIHB 4019 from tea rhizoplane.</title>
        <authorList>
            <person name="Thakur R."/>
            <person name="Swarnkar M.K."/>
            <person name="Gulati A."/>
        </authorList>
    </citation>
    <scope>NUCLEOTIDE SEQUENCE [LARGE SCALE GENOMIC DNA]</scope>
    <source>
        <strain evidence="8">BIHB4019</strain>
    </source>
</reference>
<evidence type="ECO:0000256" key="2">
    <source>
        <dbReference type="ARBA" id="ARBA00007186"/>
    </source>
</evidence>
<dbReference type="InterPro" id="IPR051563">
    <property type="entry name" value="Glycosyl_Hydrolase_51"/>
</dbReference>
<dbReference type="Gene3D" id="2.60.120.260">
    <property type="entry name" value="Galactose-binding domain-like"/>
    <property type="match status" value="1"/>
</dbReference>
<protein>
    <recommendedName>
        <fullName evidence="3">non-reducing end alpha-L-arabinofuranosidase</fullName>
        <ecNumber evidence="3">3.2.1.55</ecNumber>
    </recommendedName>
</protein>
<evidence type="ECO:0000313" key="8">
    <source>
        <dbReference type="EMBL" id="ANY67115.1"/>
    </source>
</evidence>
<evidence type="ECO:0000256" key="1">
    <source>
        <dbReference type="ARBA" id="ARBA00001462"/>
    </source>
</evidence>
<dbReference type="Pfam" id="PF06964">
    <property type="entry name" value="Alpha-L-AF_C"/>
    <property type="match status" value="1"/>
</dbReference>
<dbReference type="SUPFAM" id="SSF49899">
    <property type="entry name" value="Concanavalin A-like lectins/glucanases"/>
    <property type="match status" value="1"/>
</dbReference>
<dbReference type="EC" id="3.2.1.55" evidence="3"/>
<dbReference type="AlphaFoldDB" id="A0A1B2DHG2"/>